<feature type="compositionally biased region" description="Polar residues" evidence="1">
    <location>
        <begin position="98"/>
        <end position="111"/>
    </location>
</feature>
<sequence length="126" mass="13987">MVMLMTLMRVTTFGTLVIQLSLDAAVEDAWSQDHPMAQALWPMESTSSPLGVSQAHFALEIVDAAPLNIQPLSNPLCVASAALMPPKAPVKKRDGKTTLYNPYRRQSSRPQLNKEELQVDPKDENW</sequence>
<evidence type="ECO:0000313" key="4">
    <source>
        <dbReference type="Proteomes" id="UP000008021"/>
    </source>
</evidence>
<dbReference type="Gramene" id="OMERI02G13800.1">
    <property type="protein sequence ID" value="OMERI02G13800.1"/>
    <property type="gene ID" value="OMERI02G13800"/>
</dbReference>
<organism evidence="3">
    <name type="scientific">Oryza meridionalis</name>
    <dbReference type="NCBI Taxonomy" id="40149"/>
    <lineage>
        <taxon>Eukaryota</taxon>
        <taxon>Viridiplantae</taxon>
        <taxon>Streptophyta</taxon>
        <taxon>Embryophyta</taxon>
        <taxon>Tracheophyta</taxon>
        <taxon>Spermatophyta</taxon>
        <taxon>Magnoliopsida</taxon>
        <taxon>Liliopsida</taxon>
        <taxon>Poales</taxon>
        <taxon>Poaceae</taxon>
        <taxon>BOP clade</taxon>
        <taxon>Oryzoideae</taxon>
        <taxon>Oryzeae</taxon>
        <taxon>Oryzinae</taxon>
        <taxon>Oryza</taxon>
    </lineage>
</organism>
<dbReference type="HOGENOM" id="CLU_1985126_0_0_1"/>
<feature type="region of interest" description="Disordered" evidence="1">
    <location>
        <begin position="87"/>
        <end position="126"/>
    </location>
</feature>
<feature type="compositionally biased region" description="Basic and acidic residues" evidence="1">
    <location>
        <begin position="112"/>
        <end position="126"/>
    </location>
</feature>
<feature type="chain" id="PRO_5002355891" evidence="2">
    <location>
        <begin position="32"/>
        <end position="126"/>
    </location>
</feature>
<evidence type="ECO:0000256" key="1">
    <source>
        <dbReference type="SAM" id="MobiDB-lite"/>
    </source>
</evidence>
<dbReference type="EnsemblPlants" id="OMERI02G13800.1">
    <property type="protein sequence ID" value="OMERI02G13800.1"/>
    <property type="gene ID" value="OMERI02G13800"/>
</dbReference>
<feature type="signal peptide" evidence="2">
    <location>
        <begin position="1"/>
        <end position="31"/>
    </location>
</feature>
<proteinExistence type="predicted"/>
<evidence type="ECO:0000313" key="3">
    <source>
        <dbReference type="EnsemblPlants" id="OMERI02G13800.1"/>
    </source>
</evidence>
<evidence type="ECO:0000256" key="2">
    <source>
        <dbReference type="SAM" id="SignalP"/>
    </source>
</evidence>
<reference evidence="3" key="2">
    <citation type="submission" date="2018-05" db="EMBL/GenBank/DDBJ databases">
        <title>OmerRS3 (Oryza meridionalis Reference Sequence Version 3).</title>
        <authorList>
            <person name="Zhang J."/>
            <person name="Kudrna D."/>
            <person name="Lee S."/>
            <person name="Talag J."/>
            <person name="Welchert J."/>
            <person name="Wing R.A."/>
        </authorList>
    </citation>
    <scope>NUCLEOTIDE SEQUENCE [LARGE SCALE GENOMIC DNA]</scope>
    <source>
        <strain evidence="3">cv. OR44</strain>
    </source>
</reference>
<dbReference type="AlphaFoldDB" id="A0A0E0CJE9"/>
<protein>
    <submittedName>
        <fullName evidence="3">Uncharacterized protein</fullName>
    </submittedName>
</protein>
<dbReference type="Proteomes" id="UP000008021">
    <property type="component" value="Chromosome 2"/>
</dbReference>
<keyword evidence="4" id="KW-1185">Reference proteome</keyword>
<name>A0A0E0CJE9_9ORYZ</name>
<dbReference type="STRING" id="40149.A0A0E0CJE9"/>
<reference evidence="3" key="1">
    <citation type="submission" date="2015-04" db="UniProtKB">
        <authorList>
            <consortium name="EnsemblPlants"/>
        </authorList>
    </citation>
    <scope>IDENTIFICATION</scope>
</reference>
<keyword evidence="2" id="KW-0732">Signal</keyword>
<accession>A0A0E0CJE9</accession>